<organism evidence="1 2">
    <name type="scientific">Candidatus Epulonipiscium fishelsonii</name>
    <dbReference type="NCBI Taxonomy" id="77094"/>
    <lineage>
        <taxon>Bacteria</taxon>
        <taxon>Bacillati</taxon>
        <taxon>Bacillota</taxon>
        <taxon>Clostridia</taxon>
        <taxon>Lachnospirales</taxon>
        <taxon>Lachnospiraceae</taxon>
        <taxon>Candidatus Epulonipiscium</taxon>
    </lineage>
</organism>
<proteinExistence type="predicted"/>
<dbReference type="Proteomes" id="UP000188605">
    <property type="component" value="Unassembled WGS sequence"/>
</dbReference>
<name>A0ACC8XGX0_9FIRM</name>
<gene>
    <name evidence="1" type="ORF">AN396_13080</name>
</gene>
<protein>
    <submittedName>
        <fullName evidence="1">Glycyl radical-activating protein</fullName>
    </submittedName>
</protein>
<evidence type="ECO:0000313" key="1">
    <source>
        <dbReference type="EMBL" id="ONI42831.1"/>
    </source>
</evidence>
<comment type="caution">
    <text evidence="1">The sequence shown here is derived from an EMBL/GenBank/DDBJ whole genome shotgun (WGS) entry which is preliminary data.</text>
</comment>
<evidence type="ECO:0000313" key="2">
    <source>
        <dbReference type="Proteomes" id="UP000188605"/>
    </source>
</evidence>
<dbReference type="EMBL" id="LJDB01000006">
    <property type="protein sequence ID" value="ONI42831.1"/>
    <property type="molecule type" value="Genomic_DNA"/>
</dbReference>
<reference evidence="1" key="1">
    <citation type="submission" date="2016-08" db="EMBL/GenBank/DDBJ databases">
        <authorList>
            <person name="Ngugi D.K."/>
            <person name="Miyake S."/>
            <person name="Stingl U."/>
        </authorList>
    </citation>
    <scope>NUCLEOTIDE SEQUENCE</scope>
    <source>
        <strain evidence="1">SCG-B11WGA-EpuloA1</strain>
    </source>
</reference>
<accession>A0ACC8XGX0</accession>
<sequence>MKTSDLGLIFDFQRFSTHDGDGIRTVIFFKGCPLKCSWCQNPEGISPKQNLIFRKNKCIGCETCLNTCSNSSIIKENNNIKVVLDKTELSESLKLVGICPTNALVMDSMYYTLDEAMEKVLKDKPFFKYNGGVTLSGGEIFFQINFVIDLLKRLKEEGINTAIETSLFTSSDNLNKILPLVDTIFADFKIFDDVLHQQYTKVSNRLIKSNLELILSSEHKHKLIVRTPMIPDITTTAENIENISSYIFNLYNDVKYEILNYNPLAIAKYNLVEDLKFCFEKDNPSLYTKEEMQTFYNISEKVGIKNLIKSI</sequence>
<keyword evidence="2" id="KW-1185">Reference proteome</keyword>